<dbReference type="PRINTS" id="PR00723">
    <property type="entry name" value="SUBTILISIN"/>
</dbReference>
<dbReference type="PROSITE" id="PS00136">
    <property type="entry name" value="SUBTILASE_ASP"/>
    <property type="match status" value="1"/>
</dbReference>
<dbReference type="SUPFAM" id="SSF52743">
    <property type="entry name" value="Subtilisin-like"/>
    <property type="match status" value="1"/>
</dbReference>
<dbReference type="EMBL" id="CP096658">
    <property type="protein sequence ID" value="UPW02219.1"/>
    <property type="molecule type" value="Genomic_DNA"/>
</dbReference>
<dbReference type="InterPro" id="IPR023828">
    <property type="entry name" value="Peptidase_S8_Ser-AS"/>
</dbReference>
<feature type="active site" description="Charge relay system" evidence="5 6">
    <location>
        <position position="144"/>
    </location>
</feature>
<dbReference type="KEGG" id="haxz:M0R88_09015"/>
<dbReference type="AlphaFoldDB" id="A0A8U0IQC6"/>
<dbReference type="PANTHER" id="PTHR43399:SF4">
    <property type="entry name" value="CELL WALL-ASSOCIATED PROTEASE"/>
    <property type="match status" value="1"/>
</dbReference>
<evidence type="ECO:0000256" key="5">
    <source>
        <dbReference type="PIRSR" id="PIRSR615500-1"/>
    </source>
</evidence>
<dbReference type="RefSeq" id="WP_248656603.1">
    <property type="nucleotide sequence ID" value="NZ_CP096658.1"/>
</dbReference>
<dbReference type="PROSITE" id="PS00138">
    <property type="entry name" value="SUBTILASE_SER"/>
    <property type="match status" value="1"/>
</dbReference>
<comment type="similarity">
    <text evidence="1 6 7">Belongs to the peptidase S8 family.</text>
</comment>
<dbReference type="InterPro" id="IPR036852">
    <property type="entry name" value="Peptidase_S8/S53_dom_sf"/>
</dbReference>
<dbReference type="Proteomes" id="UP000830434">
    <property type="component" value="Chromosome"/>
</dbReference>
<evidence type="ECO:0000256" key="1">
    <source>
        <dbReference type="ARBA" id="ARBA00011073"/>
    </source>
</evidence>
<organism evidence="10 11">
    <name type="scientific">Halorussus gelatinilyticus</name>
    <dbReference type="NCBI Taxonomy" id="2937524"/>
    <lineage>
        <taxon>Archaea</taxon>
        <taxon>Methanobacteriati</taxon>
        <taxon>Methanobacteriota</taxon>
        <taxon>Stenosarchaea group</taxon>
        <taxon>Halobacteria</taxon>
        <taxon>Halobacteriales</taxon>
        <taxon>Haladaptataceae</taxon>
        <taxon>Halorussus</taxon>
    </lineage>
</organism>
<feature type="domain" description="Peptidase S8/S53" evidence="9">
    <location>
        <begin position="345"/>
        <end position="421"/>
    </location>
</feature>
<sequence length="481" mass="51000">MPRDRKFKRRAFLKTTGVTGVATTLPLSGTAAADDDTIIDDGFDLTLDVLREALVVFDSRDDVDRLADLDLVNGYYEFDVLPIGYTELYADQIRDIASWDSVRFVRKNVELDYYNDDGREVTGVSKVQSDFGYEGDGVHTAVIDSGVDGDHPDLQDQLVNNFQWVGNPLGSPTLWADAGIADTDGGGHGTHCSGTIAGDGSASDGQFRGMAPNADLTVYAGGAVLVVLKTAAAYDHILKRVRDGSTDVKIVSNSYGSSNGSAFNPDNALNTATWKAYQEGLLSVFAAGNSGPGTNTLNQYAKAPQVLGVAATNDQKEVTNFSSRGRKQDSTNTPDNWNRQTALDNLASYYETGSASGPLGVYRPGIGAPGNAIVSTMSPDDALQSQSPDDGRLYYATISGTSMACPMTAGIATLVVDAYRQNNSGDIGPLELLNAINAESDEVYDSYTPYNVGSGFVDADAAVTRVENGNLASFGDVTLVN</sequence>
<proteinExistence type="inferred from homology"/>
<keyword evidence="3 6" id="KW-0378">Hydrolase</keyword>
<name>A0A8U0IQC6_9EURY</name>
<dbReference type="InterPro" id="IPR051048">
    <property type="entry name" value="Peptidase_S8/S53_subtilisin"/>
</dbReference>
<feature type="domain" description="Peptidase S8/S53" evidence="9">
    <location>
        <begin position="135"/>
        <end position="335"/>
    </location>
</feature>
<gene>
    <name evidence="10" type="ORF">M0R88_09015</name>
</gene>
<dbReference type="GO" id="GO:0004252">
    <property type="term" value="F:serine-type endopeptidase activity"/>
    <property type="evidence" value="ECO:0007669"/>
    <property type="project" value="UniProtKB-UniRule"/>
</dbReference>
<dbReference type="GeneID" id="72189992"/>
<dbReference type="PROSITE" id="PS51892">
    <property type="entry name" value="SUBTILASE"/>
    <property type="match status" value="1"/>
</dbReference>
<keyword evidence="11" id="KW-1185">Reference proteome</keyword>
<accession>A0A8U0IQC6</accession>
<feature type="active site" description="Charge relay system" evidence="5 6">
    <location>
        <position position="188"/>
    </location>
</feature>
<dbReference type="Gene3D" id="3.40.50.200">
    <property type="entry name" value="Peptidase S8/S53 domain"/>
    <property type="match status" value="1"/>
</dbReference>
<reference evidence="10" key="1">
    <citation type="submission" date="2022-04" db="EMBL/GenBank/DDBJ databases">
        <title>Diverse halophilic archaea isolated from saline environments.</title>
        <authorList>
            <person name="Cui H.-L."/>
        </authorList>
    </citation>
    <scope>NUCLEOTIDE SEQUENCE</scope>
    <source>
        <strain evidence="10">XZYJT40</strain>
    </source>
</reference>
<feature type="active site" description="Charge relay system" evidence="5 6">
    <location>
        <position position="402"/>
    </location>
</feature>
<dbReference type="PROSITE" id="PS51318">
    <property type="entry name" value="TAT"/>
    <property type="match status" value="1"/>
</dbReference>
<evidence type="ECO:0000256" key="3">
    <source>
        <dbReference type="ARBA" id="ARBA00022801"/>
    </source>
</evidence>
<feature type="compositionally biased region" description="Polar residues" evidence="8">
    <location>
        <begin position="330"/>
        <end position="339"/>
    </location>
</feature>
<evidence type="ECO:0000259" key="9">
    <source>
        <dbReference type="Pfam" id="PF00082"/>
    </source>
</evidence>
<dbReference type="GO" id="GO:0006508">
    <property type="term" value="P:proteolysis"/>
    <property type="evidence" value="ECO:0007669"/>
    <property type="project" value="UniProtKB-KW"/>
</dbReference>
<feature type="region of interest" description="Disordered" evidence="8">
    <location>
        <begin position="318"/>
        <end position="339"/>
    </location>
</feature>
<dbReference type="InterPro" id="IPR015500">
    <property type="entry name" value="Peptidase_S8_subtilisin-rel"/>
</dbReference>
<evidence type="ECO:0000256" key="8">
    <source>
        <dbReference type="SAM" id="MobiDB-lite"/>
    </source>
</evidence>
<dbReference type="InterPro" id="IPR000209">
    <property type="entry name" value="Peptidase_S8/S53_dom"/>
</dbReference>
<evidence type="ECO:0000313" key="11">
    <source>
        <dbReference type="Proteomes" id="UP000830434"/>
    </source>
</evidence>
<evidence type="ECO:0000256" key="6">
    <source>
        <dbReference type="PROSITE-ProRule" id="PRU01240"/>
    </source>
</evidence>
<evidence type="ECO:0000256" key="4">
    <source>
        <dbReference type="ARBA" id="ARBA00022825"/>
    </source>
</evidence>
<dbReference type="InterPro" id="IPR023827">
    <property type="entry name" value="Peptidase_S8_Asp-AS"/>
</dbReference>
<dbReference type="PROSITE" id="PS00137">
    <property type="entry name" value="SUBTILASE_HIS"/>
    <property type="match status" value="1"/>
</dbReference>
<dbReference type="PANTHER" id="PTHR43399">
    <property type="entry name" value="SUBTILISIN-RELATED"/>
    <property type="match status" value="1"/>
</dbReference>
<keyword evidence="4 6" id="KW-0720">Serine protease</keyword>
<keyword evidence="2 6" id="KW-0645">Protease</keyword>
<dbReference type="InterPro" id="IPR006311">
    <property type="entry name" value="TAT_signal"/>
</dbReference>
<evidence type="ECO:0000256" key="2">
    <source>
        <dbReference type="ARBA" id="ARBA00022670"/>
    </source>
</evidence>
<dbReference type="InterPro" id="IPR022398">
    <property type="entry name" value="Peptidase_S8_His-AS"/>
</dbReference>
<protein>
    <submittedName>
        <fullName evidence="10">S8 family serine peptidase</fullName>
    </submittedName>
</protein>
<evidence type="ECO:0000256" key="7">
    <source>
        <dbReference type="RuleBase" id="RU003355"/>
    </source>
</evidence>
<dbReference type="Pfam" id="PF00082">
    <property type="entry name" value="Peptidase_S8"/>
    <property type="match status" value="2"/>
</dbReference>
<evidence type="ECO:0000313" key="10">
    <source>
        <dbReference type="EMBL" id="UPW02219.1"/>
    </source>
</evidence>